<feature type="binding site" evidence="6">
    <location>
        <position position="82"/>
    </location>
    <ligand>
        <name>Zn(2+)</name>
        <dbReference type="ChEBI" id="CHEBI:29105"/>
        <note>catalytic</note>
    </ligand>
</feature>
<evidence type="ECO:0000256" key="5">
    <source>
        <dbReference type="ARBA" id="ARBA00048045"/>
    </source>
</evidence>
<dbReference type="SUPFAM" id="SSF53927">
    <property type="entry name" value="Cytidine deaminase-like"/>
    <property type="match status" value="1"/>
</dbReference>
<comment type="catalytic activity">
    <reaction evidence="5 6">
        <text>adenosine(34) in tRNA + H2O + H(+) = inosine(34) in tRNA + NH4(+)</text>
        <dbReference type="Rhea" id="RHEA:43168"/>
        <dbReference type="Rhea" id="RHEA-COMP:10373"/>
        <dbReference type="Rhea" id="RHEA-COMP:10374"/>
        <dbReference type="ChEBI" id="CHEBI:15377"/>
        <dbReference type="ChEBI" id="CHEBI:15378"/>
        <dbReference type="ChEBI" id="CHEBI:28938"/>
        <dbReference type="ChEBI" id="CHEBI:74411"/>
        <dbReference type="ChEBI" id="CHEBI:82852"/>
        <dbReference type="EC" id="3.5.4.33"/>
    </reaction>
</comment>
<evidence type="ECO:0000313" key="9">
    <source>
        <dbReference type="Proteomes" id="UP000019438"/>
    </source>
</evidence>
<dbReference type="GO" id="GO:0008270">
    <property type="term" value="F:zinc ion binding"/>
    <property type="evidence" value="ECO:0007669"/>
    <property type="project" value="UniProtKB-UniRule"/>
</dbReference>
<dbReference type="PANTHER" id="PTHR11079">
    <property type="entry name" value="CYTOSINE DEAMINASE FAMILY MEMBER"/>
    <property type="match status" value="1"/>
</dbReference>
<feature type="active site" description="Proton donor" evidence="6">
    <location>
        <position position="84"/>
    </location>
</feature>
<keyword evidence="2 6" id="KW-0479">Metal-binding</keyword>
<dbReference type="KEGG" id="gbc:GbCGDNIH3_0457"/>
<reference evidence="9" key="1">
    <citation type="submission" date="2012-06" db="EMBL/GenBank/DDBJ databases">
        <title>Genome analysis of multiple Granulibacter bethesdensis isolates demonstrates substantial genome diversity.</title>
        <authorList>
            <person name="Greenberg D.E."/>
            <person name="Porcella S.F."/>
            <person name="Zarember K."/>
            <person name="Zelazny A.M."/>
            <person name="Bruno D."/>
            <person name="Martens C."/>
            <person name="Barbian K.D."/>
            <person name="Jaske E."/>
            <person name="Holland S.M."/>
        </authorList>
    </citation>
    <scope>NUCLEOTIDE SEQUENCE [LARGE SCALE GENOMIC DNA]</scope>
    <source>
        <strain evidence="9">CGDNIH3</strain>
    </source>
</reference>
<dbReference type="CDD" id="cd01285">
    <property type="entry name" value="nucleoside_deaminase"/>
    <property type="match status" value="1"/>
</dbReference>
<keyword evidence="4 6" id="KW-0862">Zinc</keyword>
<comment type="function">
    <text evidence="6">Catalyzes the deamination of adenosine to inosine at the wobble position 34 of tRNA(Arg2).</text>
</comment>
<gene>
    <name evidence="6" type="primary">tadA</name>
    <name evidence="8" type="ORF">GbCGDNIH3_0457</name>
</gene>
<organism evidence="8 9">
    <name type="scientific">Granulibacter bethesdensis</name>
    <dbReference type="NCBI Taxonomy" id="364410"/>
    <lineage>
        <taxon>Bacteria</taxon>
        <taxon>Pseudomonadati</taxon>
        <taxon>Pseudomonadota</taxon>
        <taxon>Alphaproteobacteria</taxon>
        <taxon>Acetobacterales</taxon>
        <taxon>Acetobacteraceae</taxon>
        <taxon>Granulibacter</taxon>
    </lineage>
</organism>
<evidence type="ECO:0000256" key="3">
    <source>
        <dbReference type="ARBA" id="ARBA00022801"/>
    </source>
</evidence>
<feature type="binding site" evidence="6">
    <location>
        <position position="115"/>
    </location>
    <ligand>
        <name>Zn(2+)</name>
        <dbReference type="ChEBI" id="CHEBI:29105"/>
        <note>catalytic</note>
    </ligand>
</feature>
<dbReference type="PANTHER" id="PTHR11079:SF202">
    <property type="entry name" value="TRNA-SPECIFIC ADENOSINE DEAMINASE"/>
    <property type="match status" value="1"/>
</dbReference>
<dbReference type="GO" id="GO:0002100">
    <property type="term" value="P:tRNA wobble adenosine to inosine editing"/>
    <property type="evidence" value="ECO:0007669"/>
    <property type="project" value="UniProtKB-UniRule"/>
</dbReference>
<dbReference type="HAMAP" id="MF_00972">
    <property type="entry name" value="tRNA_aden_deaminase"/>
    <property type="match status" value="1"/>
</dbReference>
<name>A0AAN0RCE2_9PROT</name>
<evidence type="ECO:0000259" key="7">
    <source>
        <dbReference type="PROSITE" id="PS51747"/>
    </source>
</evidence>
<dbReference type="InterPro" id="IPR016193">
    <property type="entry name" value="Cytidine_deaminase-like"/>
</dbReference>
<comment type="similarity">
    <text evidence="6">Belongs to the cytidine and deoxycytidylate deaminase family.</text>
</comment>
<dbReference type="PROSITE" id="PS51747">
    <property type="entry name" value="CYT_DCMP_DEAMINASES_2"/>
    <property type="match status" value="1"/>
</dbReference>
<dbReference type="Pfam" id="PF00383">
    <property type="entry name" value="dCMP_cyt_deam_1"/>
    <property type="match status" value="1"/>
</dbReference>
<comment type="subunit">
    <text evidence="6">Homodimer.</text>
</comment>
<dbReference type="InterPro" id="IPR028883">
    <property type="entry name" value="tRNA_aden_deaminase"/>
</dbReference>
<proteinExistence type="inferred from homology"/>
<dbReference type="EC" id="3.5.4.33" evidence="6"/>
<keyword evidence="1 6" id="KW-0819">tRNA processing</keyword>
<dbReference type="EMBL" id="CP003181">
    <property type="protein sequence ID" value="AHJ62226.1"/>
    <property type="molecule type" value="Genomic_DNA"/>
</dbReference>
<protein>
    <recommendedName>
        <fullName evidence="6">tRNA-specific adenosine deaminase</fullName>
        <ecNumber evidence="6">3.5.4.33</ecNumber>
    </recommendedName>
</protein>
<feature type="binding site" evidence="6">
    <location>
        <position position="112"/>
    </location>
    <ligand>
        <name>Zn(2+)</name>
        <dbReference type="ChEBI" id="CHEBI:29105"/>
        <note>catalytic</note>
    </ligand>
</feature>
<evidence type="ECO:0000313" key="8">
    <source>
        <dbReference type="EMBL" id="AHJ62226.1"/>
    </source>
</evidence>
<comment type="cofactor">
    <cofactor evidence="6">
        <name>Zn(2+)</name>
        <dbReference type="ChEBI" id="CHEBI:29105"/>
    </cofactor>
    <text evidence="6">Binds 1 zinc ion per subunit.</text>
</comment>
<feature type="domain" description="CMP/dCMP-type deaminase" evidence="7">
    <location>
        <begin position="30"/>
        <end position="140"/>
    </location>
</feature>
<dbReference type="GO" id="GO:0052717">
    <property type="term" value="F:tRNA-specific adenosine-34 deaminase activity"/>
    <property type="evidence" value="ECO:0007669"/>
    <property type="project" value="UniProtKB-UniRule"/>
</dbReference>
<dbReference type="AlphaFoldDB" id="A0AAN0RCE2"/>
<evidence type="ECO:0000256" key="6">
    <source>
        <dbReference type="HAMAP-Rule" id="MF_00972"/>
    </source>
</evidence>
<dbReference type="Proteomes" id="UP000019438">
    <property type="component" value="Chromosome"/>
</dbReference>
<keyword evidence="3 6" id="KW-0378">Hydrolase</keyword>
<evidence type="ECO:0000256" key="4">
    <source>
        <dbReference type="ARBA" id="ARBA00022833"/>
    </source>
</evidence>
<evidence type="ECO:0000256" key="2">
    <source>
        <dbReference type="ARBA" id="ARBA00022723"/>
    </source>
</evidence>
<evidence type="ECO:0000256" key="1">
    <source>
        <dbReference type="ARBA" id="ARBA00022694"/>
    </source>
</evidence>
<dbReference type="InterPro" id="IPR002125">
    <property type="entry name" value="CMP_dCMP_dom"/>
</dbReference>
<accession>A0AAN0RCE2</accession>
<sequence>MAADETRYTRHIRHNALSMQENCPPFLFRPGPGEAMERALKQARLAAAAAEVPVGAVVISPEGYLLAQAHNLTETNHDASAHAEMLAMREAAKQLGSTRLIGCDLYVTLEPCPMCAQAASHFRIRRIIFGAYDPKGGGIEHGARVLNASSCHHQPEIIGGVRETEAVALLRSFFQARR</sequence>
<dbReference type="Gene3D" id="3.40.140.10">
    <property type="entry name" value="Cytidine Deaminase, domain 2"/>
    <property type="match status" value="1"/>
</dbReference>